<proteinExistence type="predicted"/>
<keyword evidence="3" id="KW-1185">Reference proteome</keyword>
<dbReference type="EMBL" id="JACAZI010000023">
    <property type="protein sequence ID" value="KAF7336131.1"/>
    <property type="molecule type" value="Genomic_DNA"/>
</dbReference>
<comment type="caution">
    <text evidence="2">The sequence shown here is derived from an EMBL/GenBank/DDBJ whole genome shotgun (WGS) entry which is preliminary data.</text>
</comment>
<organism evidence="2 3">
    <name type="scientific">Mycena venus</name>
    <dbReference type="NCBI Taxonomy" id="2733690"/>
    <lineage>
        <taxon>Eukaryota</taxon>
        <taxon>Fungi</taxon>
        <taxon>Dikarya</taxon>
        <taxon>Basidiomycota</taxon>
        <taxon>Agaricomycotina</taxon>
        <taxon>Agaricomycetes</taxon>
        <taxon>Agaricomycetidae</taxon>
        <taxon>Agaricales</taxon>
        <taxon>Marasmiineae</taxon>
        <taxon>Mycenaceae</taxon>
        <taxon>Mycena</taxon>
    </lineage>
</organism>
<reference evidence="2" key="1">
    <citation type="submission" date="2020-05" db="EMBL/GenBank/DDBJ databases">
        <title>Mycena genomes resolve the evolution of fungal bioluminescence.</title>
        <authorList>
            <person name="Tsai I.J."/>
        </authorList>
    </citation>
    <scope>NUCLEOTIDE SEQUENCE</scope>
    <source>
        <strain evidence="2">CCC161011</strain>
    </source>
</reference>
<protein>
    <submittedName>
        <fullName evidence="2">Uncharacterized protein</fullName>
    </submittedName>
</protein>
<keyword evidence="1" id="KW-0732">Signal</keyword>
<dbReference type="Proteomes" id="UP000620124">
    <property type="component" value="Unassembled WGS sequence"/>
</dbReference>
<dbReference type="OrthoDB" id="2538281at2759"/>
<evidence type="ECO:0000256" key="1">
    <source>
        <dbReference type="SAM" id="SignalP"/>
    </source>
</evidence>
<feature type="chain" id="PRO_5034801924" evidence="1">
    <location>
        <begin position="20"/>
        <end position="253"/>
    </location>
</feature>
<sequence length="253" mass="26489">MWSTSLLLVLTSSAFGALAAPASASSNMTRALEHRETVINSGTSEGSGTIDGLTWQATGVLSQGCTESTIVNCYSLFLSSDPTAQLDPGFPSSPRQRDEFHFPTLALGASFSYTWKQYLYASTGTGTSFFHLMQLFDDTAGDPVVTLDAVSGTVAIRDYVRGDGEASCGAAACPTTDIANYHGTTTTHTISGKTGPSGSVTYKVTRDDNGLEVISYSATGKMGTGVGYVKLGIYRAAFEGMTTANAVVGDWTD</sequence>
<feature type="signal peptide" evidence="1">
    <location>
        <begin position="1"/>
        <end position="19"/>
    </location>
</feature>
<name>A0A8H7CH42_9AGAR</name>
<accession>A0A8H7CH42</accession>
<gene>
    <name evidence="2" type="ORF">MVEN_02160400</name>
</gene>
<evidence type="ECO:0000313" key="3">
    <source>
        <dbReference type="Proteomes" id="UP000620124"/>
    </source>
</evidence>
<dbReference type="AlphaFoldDB" id="A0A8H7CH42"/>
<evidence type="ECO:0000313" key="2">
    <source>
        <dbReference type="EMBL" id="KAF7336131.1"/>
    </source>
</evidence>